<sequence length="146" mass="16821">MWTWSVRRVDGEVWLRPLVALPIVQSFVPCDSAQRACSPSISTIILDAIYDNNYRKSRSLHLSVQLKNIHPVVPAVWRKKKAELAYRHRLRRVHSTVFLPFSSAPARLYPEVSRGVPTDTGWAMRPGGTNFLSKFSLSRRDTSFRW</sequence>
<accession>A0A0C3DUC2</accession>
<gene>
    <name evidence="1" type="ORF">SCLCIDRAFT_980851</name>
</gene>
<dbReference type="HOGENOM" id="CLU_1778578_0_0_1"/>
<dbReference type="EMBL" id="KN822069">
    <property type="protein sequence ID" value="KIM59784.1"/>
    <property type="molecule type" value="Genomic_DNA"/>
</dbReference>
<evidence type="ECO:0000313" key="1">
    <source>
        <dbReference type="EMBL" id="KIM59784.1"/>
    </source>
</evidence>
<reference evidence="2" key="2">
    <citation type="submission" date="2015-01" db="EMBL/GenBank/DDBJ databases">
        <title>Evolutionary Origins and Diversification of the Mycorrhizal Mutualists.</title>
        <authorList>
            <consortium name="DOE Joint Genome Institute"/>
            <consortium name="Mycorrhizal Genomics Consortium"/>
            <person name="Kohler A."/>
            <person name="Kuo A."/>
            <person name="Nagy L.G."/>
            <person name="Floudas D."/>
            <person name="Copeland A."/>
            <person name="Barry K.W."/>
            <person name="Cichocki N."/>
            <person name="Veneault-Fourrey C."/>
            <person name="LaButti K."/>
            <person name="Lindquist E.A."/>
            <person name="Lipzen A."/>
            <person name="Lundell T."/>
            <person name="Morin E."/>
            <person name="Murat C."/>
            <person name="Riley R."/>
            <person name="Ohm R."/>
            <person name="Sun H."/>
            <person name="Tunlid A."/>
            <person name="Henrissat B."/>
            <person name="Grigoriev I.V."/>
            <person name="Hibbett D.S."/>
            <person name="Martin F."/>
        </authorList>
    </citation>
    <scope>NUCLEOTIDE SEQUENCE [LARGE SCALE GENOMIC DNA]</scope>
    <source>
        <strain evidence="2">Foug A</strain>
    </source>
</reference>
<protein>
    <submittedName>
        <fullName evidence="1">Uncharacterized protein</fullName>
    </submittedName>
</protein>
<reference evidence="1 2" key="1">
    <citation type="submission" date="2014-04" db="EMBL/GenBank/DDBJ databases">
        <authorList>
            <consortium name="DOE Joint Genome Institute"/>
            <person name="Kuo A."/>
            <person name="Kohler A."/>
            <person name="Nagy L.G."/>
            <person name="Floudas D."/>
            <person name="Copeland A."/>
            <person name="Barry K.W."/>
            <person name="Cichocki N."/>
            <person name="Veneault-Fourrey C."/>
            <person name="LaButti K."/>
            <person name="Lindquist E.A."/>
            <person name="Lipzen A."/>
            <person name="Lundell T."/>
            <person name="Morin E."/>
            <person name="Murat C."/>
            <person name="Sun H."/>
            <person name="Tunlid A."/>
            <person name="Henrissat B."/>
            <person name="Grigoriev I.V."/>
            <person name="Hibbett D.S."/>
            <person name="Martin F."/>
            <person name="Nordberg H.P."/>
            <person name="Cantor M.N."/>
            <person name="Hua S.X."/>
        </authorList>
    </citation>
    <scope>NUCLEOTIDE SEQUENCE [LARGE SCALE GENOMIC DNA]</scope>
    <source>
        <strain evidence="1 2">Foug A</strain>
    </source>
</reference>
<dbReference type="AlphaFoldDB" id="A0A0C3DUC2"/>
<keyword evidence="2" id="KW-1185">Reference proteome</keyword>
<evidence type="ECO:0000313" key="2">
    <source>
        <dbReference type="Proteomes" id="UP000053989"/>
    </source>
</evidence>
<dbReference type="InParanoid" id="A0A0C3DUC2"/>
<name>A0A0C3DUC2_9AGAM</name>
<dbReference type="Proteomes" id="UP000053989">
    <property type="component" value="Unassembled WGS sequence"/>
</dbReference>
<organism evidence="1 2">
    <name type="scientific">Scleroderma citrinum Foug A</name>
    <dbReference type="NCBI Taxonomy" id="1036808"/>
    <lineage>
        <taxon>Eukaryota</taxon>
        <taxon>Fungi</taxon>
        <taxon>Dikarya</taxon>
        <taxon>Basidiomycota</taxon>
        <taxon>Agaricomycotina</taxon>
        <taxon>Agaricomycetes</taxon>
        <taxon>Agaricomycetidae</taxon>
        <taxon>Boletales</taxon>
        <taxon>Sclerodermatineae</taxon>
        <taxon>Sclerodermataceae</taxon>
        <taxon>Scleroderma</taxon>
    </lineage>
</organism>
<proteinExistence type="predicted"/>